<proteinExistence type="predicted"/>
<dbReference type="Proteomes" id="UP000657592">
    <property type="component" value="Unassembled WGS sequence"/>
</dbReference>
<reference evidence="3" key="1">
    <citation type="journal article" date="2014" name="Int. J. Syst. Evol. Microbiol.">
        <title>Complete genome sequence of Corynebacterium casei LMG S-19264T (=DSM 44701T), isolated from a smear-ripened cheese.</title>
        <authorList>
            <consortium name="US DOE Joint Genome Institute (JGI-PGF)"/>
            <person name="Walter F."/>
            <person name="Albersmeier A."/>
            <person name="Kalinowski J."/>
            <person name="Ruckert C."/>
        </authorList>
    </citation>
    <scope>NUCLEOTIDE SEQUENCE</scope>
    <source>
        <strain evidence="3">CGMCC 1.15794</strain>
    </source>
</reference>
<evidence type="ECO:0008006" key="5">
    <source>
        <dbReference type="Google" id="ProtNLM"/>
    </source>
</evidence>
<feature type="compositionally biased region" description="Basic residues" evidence="1">
    <location>
        <begin position="52"/>
        <end position="65"/>
    </location>
</feature>
<keyword evidence="4" id="KW-1185">Reference proteome</keyword>
<keyword evidence="2" id="KW-0812">Transmembrane</keyword>
<evidence type="ECO:0000256" key="1">
    <source>
        <dbReference type="SAM" id="MobiDB-lite"/>
    </source>
</evidence>
<comment type="caution">
    <text evidence="3">The sequence shown here is derived from an EMBL/GenBank/DDBJ whole genome shotgun (WGS) entry which is preliminary data.</text>
</comment>
<accession>A0A917MJY3</accession>
<gene>
    <name evidence="3" type="ORF">GCM10010921_00950</name>
</gene>
<reference evidence="3" key="2">
    <citation type="submission" date="2020-09" db="EMBL/GenBank/DDBJ databases">
        <authorList>
            <person name="Sun Q."/>
            <person name="Zhou Y."/>
        </authorList>
    </citation>
    <scope>NUCLEOTIDE SEQUENCE</scope>
    <source>
        <strain evidence="3">CGMCC 1.15794</strain>
    </source>
</reference>
<evidence type="ECO:0000313" key="4">
    <source>
        <dbReference type="Proteomes" id="UP000657592"/>
    </source>
</evidence>
<organism evidence="3 4">
    <name type="scientific">Microbacterium album</name>
    <dbReference type="NCBI Taxonomy" id="2053191"/>
    <lineage>
        <taxon>Bacteria</taxon>
        <taxon>Bacillati</taxon>
        <taxon>Actinomycetota</taxon>
        <taxon>Actinomycetes</taxon>
        <taxon>Micrococcales</taxon>
        <taxon>Microbacteriaceae</taxon>
        <taxon>Microbacterium</taxon>
    </lineage>
</organism>
<dbReference type="RefSeq" id="WP_188754283.1">
    <property type="nucleotide sequence ID" value="NZ_BMJY01000001.1"/>
</dbReference>
<evidence type="ECO:0000256" key="2">
    <source>
        <dbReference type="SAM" id="Phobius"/>
    </source>
</evidence>
<protein>
    <recommendedName>
        <fullName evidence="5">CU044_5270 family protein</fullName>
    </recommendedName>
</protein>
<name>A0A917MJY3_9MICO</name>
<dbReference type="EMBL" id="BMJY01000001">
    <property type="protein sequence ID" value="GGH33748.1"/>
    <property type="molecule type" value="Genomic_DNA"/>
</dbReference>
<feature type="transmembrane region" description="Helical" evidence="2">
    <location>
        <begin position="66"/>
        <end position="89"/>
    </location>
</feature>
<keyword evidence="2" id="KW-1133">Transmembrane helix</keyword>
<dbReference type="AlphaFoldDB" id="A0A917MJY3"/>
<evidence type="ECO:0000313" key="3">
    <source>
        <dbReference type="EMBL" id="GGH33748.1"/>
    </source>
</evidence>
<feature type="region of interest" description="Disordered" evidence="1">
    <location>
        <begin position="46"/>
        <end position="65"/>
    </location>
</feature>
<sequence length="341" mass="37460">MDEIERRIRAARPVSGHRDLPLTDRAKRELAELMLAEPELCDDYRPVSARRSQSRSRSQRRRKRRLAGLGVAGGMATAIGIFAAAMVLAPQSVHAATPPLLAIRQDATPAEELLTRMSESRERAASAVPTEVVTIRLQAWTLHTEDDGIATSTVVAPESYELTRTAGGAYRTVVTAAQPVDRNGDPIDSDEAPEPGGVIWEENWGPGEYQFFFPDALPENAEDIREYLMAATGSTEPLSAVEAIQATNDLLFEQKLNPRQEAALLSYFAELADLHTSGSVNDRLGRDGIAFVAHDPNQPDYDSYLIVSPESGRILATEVVYHGTERTDIDSPSVVNYYAWE</sequence>
<keyword evidence="2" id="KW-0472">Membrane</keyword>